<dbReference type="Pfam" id="PF13857">
    <property type="entry name" value="Ank_5"/>
    <property type="match status" value="1"/>
</dbReference>
<dbReference type="OrthoDB" id="6119992at2759"/>
<gene>
    <name evidence="13" type="primary">ZDHHC17</name>
    <name evidence="13" type="ORF">FJT64_017189</name>
</gene>
<dbReference type="PROSITE" id="PS50297">
    <property type="entry name" value="ANK_REP_REGION"/>
    <property type="match status" value="1"/>
</dbReference>
<reference evidence="13 14" key="1">
    <citation type="submission" date="2019-07" db="EMBL/GenBank/DDBJ databases">
        <title>Draft genome assembly of a fouling barnacle, Amphibalanus amphitrite (Darwin, 1854): The first reference genome for Thecostraca.</title>
        <authorList>
            <person name="Kim W."/>
        </authorList>
    </citation>
    <scope>NUCLEOTIDE SEQUENCE [LARGE SCALE GENOMIC DNA]</scope>
    <source>
        <strain evidence="13">SNU_AA5</strain>
        <tissue evidence="13">Soma without cirri and trophi</tissue>
    </source>
</reference>
<proteinExistence type="inferred from homology"/>
<dbReference type="AlphaFoldDB" id="A0A6A4X3F8"/>
<dbReference type="InterPro" id="IPR036770">
    <property type="entry name" value="Ankyrin_rpt-contain_sf"/>
</dbReference>
<keyword evidence="3 9" id="KW-0812">Transmembrane</keyword>
<evidence type="ECO:0000256" key="8">
    <source>
        <dbReference type="PROSITE-ProRule" id="PRU00023"/>
    </source>
</evidence>
<dbReference type="Pfam" id="PF20266">
    <property type="entry name" value="Mab-21_C"/>
    <property type="match status" value="1"/>
</dbReference>
<dbReference type="PROSITE" id="PS50088">
    <property type="entry name" value="ANK_REPEAT"/>
    <property type="match status" value="1"/>
</dbReference>
<accession>A0A6A4X3F8</accession>
<dbReference type="Pfam" id="PF12796">
    <property type="entry name" value="Ank_2"/>
    <property type="match status" value="1"/>
</dbReference>
<dbReference type="Proteomes" id="UP000440578">
    <property type="component" value="Unassembled WGS sequence"/>
</dbReference>
<keyword evidence="7 9" id="KW-0472">Membrane</keyword>
<keyword evidence="5 9" id="KW-1133">Transmembrane helix</keyword>
<evidence type="ECO:0000256" key="9">
    <source>
        <dbReference type="SAM" id="Phobius"/>
    </source>
</evidence>
<evidence type="ECO:0000259" key="10">
    <source>
        <dbReference type="Pfam" id="PF01529"/>
    </source>
</evidence>
<evidence type="ECO:0000256" key="1">
    <source>
        <dbReference type="ARBA" id="ARBA00004141"/>
    </source>
</evidence>
<sequence length="916" mass="102557">MAAEAGTASTDEDTQWVKREALPNDELLSILRRQLHGRNDKYSSAEFKQRIAEDAMMKRIGDFKVGDKILPRTADLKAGLVTGFDCAPGSCRHLSFPISWSECPCQDLERLVIQGIHPSGSKREGNDVRLNGSGDWSDIDVMLRLGPIQILGDVDASPAQTQSGISARTELDVADGRSDDIDTAVLEPTDHPGFVLLYLCPRADCRHRDWLPLSGKHVKTNIQVMGNMGAAKADTRSSLIGRLMSGGPALSCRDGGADADLVPCFNLPRWPYEEFRRRPRPHGQPAPALVERLCRAAAMLVAVGFEGSFAQNDQWRLSFSRHEYMLLQSLTKLQRDCLVVLKYCCAVLFGPHGAIKGAYLKTALLWECEETSVSTWEKEGLRKMMKKVLARLQEQGHLSMVVLLTRHRADPLIRDVEGFACIHVAAQCGFTNIVAYLLASAGGAGVNAPDDSGMTPLMWSAYKTNGMDPTRLLVTFGASTCLQDQLYGNTALHWAVTARNVTAVQTLLRAGADTNVTNKQGETPYDLAKRHKVSWMGNRWLTELEPPGRVRRNPCSRLVNNPRVQYWSEMLPIDYIGVLLCPQKVQYWSEMLLPLAVYYAVGQIFALDVDVLVKLGLLVGVYILCHFLGRALFQKDFMETLPMAIYLATKIWFYVTWVVWLQPYVGPATTLLFLACSGLLWWAFIRCWRGDPGLMTSTLEDKCKTIVSLSETEGFNMAQFCSTCLIRRPVRSKHCSVCNRCVAKFDHHCPWVNNCVGAGNHKHFVYYLLFLAGMCVFFLYGCGVYYQRACAVSFYDQGLWDALATMATCETWVFWNALNATVHTMWVSALFCCQMYQVSWLAMTTNERINAGRYKHFSDPDSCERRSPFDRGPIQNAVDFFGFRCLGACKPSCTDWRSVYRLDEAMPSKRGGVTQA</sequence>
<dbReference type="Pfam" id="PF01529">
    <property type="entry name" value="DHHC"/>
    <property type="match status" value="1"/>
</dbReference>
<evidence type="ECO:0000256" key="4">
    <source>
        <dbReference type="ARBA" id="ARBA00022737"/>
    </source>
</evidence>
<dbReference type="InterPro" id="IPR024810">
    <property type="entry name" value="MAB21L/cGLR"/>
</dbReference>
<organism evidence="13 14">
    <name type="scientific">Amphibalanus amphitrite</name>
    <name type="common">Striped barnacle</name>
    <name type="synonym">Balanus amphitrite</name>
    <dbReference type="NCBI Taxonomy" id="1232801"/>
    <lineage>
        <taxon>Eukaryota</taxon>
        <taxon>Metazoa</taxon>
        <taxon>Ecdysozoa</taxon>
        <taxon>Arthropoda</taxon>
        <taxon>Crustacea</taxon>
        <taxon>Multicrustacea</taxon>
        <taxon>Cirripedia</taxon>
        <taxon>Thoracica</taxon>
        <taxon>Thoracicalcarea</taxon>
        <taxon>Balanomorpha</taxon>
        <taxon>Balanoidea</taxon>
        <taxon>Balanidae</taxon>
        <taxon>Amphibalaninae</taxon>
        <taxon>Amphibalanus</taxon>
    </lineage>
</organism>
<evidence type="ECO:0000259" key="11">
    <source>
        <dbReference type="Pfam" id="PF03281"/>
    </source>
</evidence>
<feature type="domain" description="Mab-21-like HhH/H2TH-like" evidence="12">
    <location>
        <begin position="335"/>
        <end position="394"/>
    </location>
</feature>
<feature type="transmembrane region" description="Helical" evidence="9">
    <location>
        <begin position="666"/>
        <end position="685"/>
    </location>
</feature>
<evidence type="ECO:0000259" key="12">
    <source>
        <dbReference type="Pfam" id="PF20266"/>
    </source>
</evidence>
<keyword evidence="4" id="KW-0677">Repeat</keyword>
<comment type="similarity">
    <text evidence="2">Belongs to the mab-21 family.</text>
</comment>
<name>A0A6A4X3F8_AMPAM</name>
<evidence type="ECO:0000256" key="7">
    <source>
        <dbReference type="ARBA" id="ARBA00023136"/>
    </source>
</evidence>
<dbReference type="PROSITE" id="PS50216">
    <property type="entry name" value="DHHC"/>
    <property type="match status" value="1"/>
</dbReference>
<evidence type="ECO:0000313" key="14">
    <source>
        <dbReference type="Proteomes" id="UP000440578"/>
    </source>
</evidence>
<feature type="domain" description="Palmitoyltransferase DHHC" evidence="10">
    <location>
        <begin position="717"/>
        <end position="850"/>
    </location>
</feature>
<keyword evidence="13" id="KW-0808">Transferase</keyword>
<dbReference type="InterPro" id="IPR046906">
    <property type="entry name" value="Mab-21_HhH/H2TH-like"/>
</dbReference>
<dbReference type="Pfam" id="PF03281">
    <property type="entry name" value="Mab-21"/>
    <property type="match status" value="1"/>
</dbReference>
<feature type="transmembrane region" description="Helical" evidence="9">
    <location>
        <begin position="611"/>
        <end position="629"/>
    </location>
</feature>
<feature type="domain" description="Mab-21-like nucleotidyltransferase" evidence="11">
    <location>
        <begin position="258"/>
        <end position="328"/>
    </location>
</feature>
<evidence type="ECO:0000256" key="3">
    <source>
        <dbReference type="ARBA" id="ARBA00022692"/>
    </source>
</evidence>
<evidence type="ECO:0000256" key="6">
    <source>
        <dbReference type="ARBA" id="ARBA00023043"/>
    </source>
</evidence>
<dbReference type="Gene3D" id="1.10.1410.40">
    <property type="match status" value="1"/>
</dbReference>
<keyword evidence="14" id="KW-1185">Reference proteome</keyword>
<keyword evidence="6 8" id="KW-0040">ANK repeat</keyword>
<dbReference type="GO" id="GO:0016020">
    <property type="term" value="C:membrane"/>
    <property type="evidence" value="ECO:0007669"/>
    <property type="project" value="UniProtKB-SubCell"/>
</dbReference>
<evidence type="ECO:0000313" key="13">
    <source>
        <dbReference type="EMBL" id="KAF0312029.1"/>
    </source>
</evidence>
<dbReference type="EMBL" id="VIIS01000197">
    <property type="protein sequence ID" value="KAF0312029.1"/>
    <property type="molecule type" value="Genomic_DNA"/>
</dbReference>
<evidence type="ECO:0000256" key="5">
    <source>
        <dbReference type="ARBA" id="ARBA00022989"/>
    </source>
</evidence>
<feature type="repeat" description="ANK" evidence="8">
    <location>
        <begin position="487"/>
        <end position="519"/>
    </location>
</feature>
<dbReference type="SMART" id="SM01265">
    <property type="entry name" value="Mab-21"/>
    <property type="match status" value="1"/>
</dbReference>
<dbReference type="Gene3D" id="1.25.40.20">
    <property type="entry name" value="Ankyrin repeat-containing domain"/>
    <property type="match status" value="2"/>
</dbReference>
<dbReference type="InterPro" id="IPR002110">
    <property type="entry name" value="Ankyrin_rpt"/>
</dbReference>
<evidence type="ECO:0000256" key="2">
    <source>
        <dbReference type="ARBA" id="ARBA00008307"/>
    </source>
</evidence>
<dbReference type="SUPFAM" id="SSF48403">
    <property type="entry name" value="Ankyrin repeat"/>
    <property type="match status" value="1"/>
</dbReference>
<protein>
    <submittedName>
        <fullName evidence="13">Palmitoyltransferase ZDHHC17</fullName>
    </submittedName>
</protein>
<dbReference type="InterPro" id="IPR001594">
    <property type="entry name" value="Palmitoyltrfase_DHHC"/>
</dbReference>
<dbReference type="PANTHER" id="PTHR24161">
    <property type="entry name" value="ANK_REP_REGION DOMAIN-CONTAINING PROTEIN-RELATED"/>
    <property type="match status" value="1"/>
</dbReference>
<dbReference type="InterPro" id="IPR046903">
    <property type="entry name" value="Mab-21-like_nuc_Trfase"/>
</dbReference>
<dbReference type="PANTHER" id="PTHR24161:SF85">
    <property type="entry name" value="PALMITOYLTRANSFERASE HIP14"/>
    <property type="match status" value="1"/>
</dbReference>
<feature type="transmembrane region" description="Helical" evidence="9">
    <location>
        <begin position="641"/>
        <end position="660"/>
    </location>
</feature>
<dbReference type="GO" id="GO:0016409">
    <property type="term" value="F:palmitoyltransferase activity"/>
    <property type="evidence" value="ECO:0007669"/>
    <property type="project" value="InterPro"/>
</dbReference>
<feature type="transmembrane region" description="Helical" evidence="9">
    <location>
        <begin position="764"/>
        <end position="786"/>
    </location>
</feature>
<comment type="caution">
    <text evidence="13">The sequence shown here is derived from an EMBL/GenBank/DDBJ whole genome shotgun (WGS) entry which is preliminary data.</text>
</comment>
<comment type="subcellular location">
    <subcellularLocation>
        <location evidence="1">Membrane</location>
        <topology evidence="1">Multi-pass membrane protein</topology>
    </subcellularLocation>
</comment>
<dbReference type="SMART" id="SM00248">
    <property type="entry name" value="ANK"/>
    <property type="match status" value="4"/>
</dbReference>